<comment type="caution">
    <text evidence="9">The sequence shown here is derived from an EMBL/GenBank/DDBJ whole genome shotgun (WGS) entry which is preliminary data.</text>
</comment>
<dbReference type="Proteomes" id="UP000229834">
    <property type="component" value="Unassembled WGS sequence"/>
</dbReference>
<dbReference type="AlphaFoldDB" id="A0A2H0K863"/>
<dbReference type="GO" id="GO:0003735">
    <property type="term" value="F:structural constituent of ribosome"/>
    <property type="evidence" value="ECO:0007669"/>
    <property type="project" value="InterPro"/>
</dbReference>
<dbReference type="Pfam" id="PF00673">
    <property type="entry name" value="Ribosomal_L5_C"/>
    <property type="match status" value="1"/>
</dbReference>
<protein>
    <recommendedName>
        <fullName evidence="4 5">Large ribosomal subunit protein uL5</fullName>
    </recommendedName>
</protein>
<organism evidence="9 10">
    <name type="scientific">Candidatus Zambryskibacteria bacterium CG11_big_fil_rev_8_21_14_0_20_40_24</name>
    <dbReference type="NCBI Taxonomy" id="1975116"/>
    <lineage>
        <taxon>Bacteria</taxon>
        <taxon>Candidatus Zambryskiibacteriota</taxon>
    </lineage>
</organism>
<feature type="domain" description="Large ribosomal subunit protein uL5 N-terminal" evidence="7">
    <location>
        <begin position="23"/>
        <end position="78"/>
    </location>
</feature>
<dbReference type="InterPro" id="IPR020930">
    <property type="entry name" value="Ribosomal_uL5_bac-type"/>
</dbReference>
<keyword evidence="5" id="KW-0694">RNA-binding</keyword>
<gene>
    <name evidence="5" type="primary">rplE</name>
    <name evidence="9" type="ORF">COV95_02280</name>
</gene>
<evidence type="ECO:0000259" key="7">
    <source>
        <dbReference type="Pfam" id="PF00281"/>
    </source>
</evidence>
<dbReference type="HAMAP" id="MF_01333_B">
    <property type="entry name" value="Ribosomal_uL5_B"/>
    <property type="match status" value="1"/>
</dbReference>
<dbReference type="GO" id="GO:1990904">
    <property type="term" value="C:ribonucleoprotein complex"/>
    <property type="evidence" value="ECO:0007669"/>
    <property type="project" value="UniProtKB-KW"/>
</dbReference>
<dbReference type="Gene3D" id="3.30.1440.10">
    <property type="match status" value="1"/>
</dbReference>
<evidence type="ECO:0000313" key="9">
    <source>
        <dbReference type="EMBL" id="PIQ66763.1"/>
    </source>
</evidence>
<evidence type="ECO:0000259" key="8">
    <source>
        <dbReference type="Pfam" id="PF00673"/>
    </source>
</evidence>
<feature type="domain" description="Large ribosomal subunit protein uL5 C-terminal" evidence="8">
    <location>
        <begin position="82"/>
        <end position="175"/>
    </location>
</feature>
<comment type="similarity">
    <text evidence="1 5 6">Belongs to the universal ribosomal protein uL5 family.</text>
</comment>
<dbReference type="GO" id="GO:0005840">
    <property type="term" value="C:ribosome"/>
    <property type="evidence" value="ECO:0007669"/>
    <property type="project" value="UniProtKB-KW"/>
</dbReference>
<dbReference type="FunFam" id="3.30.1440.10:FF:000001">
    <property type="entry name" value="50S ribosomal protein L5"/>
    <property type="match status" value="1"/>
</dbReference>
<evidence type="ECO:0000256" key="6">
    <source>
        <dbReference type="RuleBase" id="RU003930"/>
    </source>
</evidence>
<dbReference type="SUPFAM" id="SSF55282">
    <property type="entry name" value="RL5-like"/>
    <property type="match status" value="1"/>
</dbReference>
<name>A0A2H0K863_9BACT</name>
<dbReference type="PANTHER" id="PTHR11994">
    <property type="entry name" value="60S RIBOSOMAL PROTEIN L11-RELATED"/>
    <property type="match status" value="1"/>
</dbReference>
<dbReference type="InterPro" id="IPR022803">
    <property type="entry name" value="Ribosomal_uL5_dom_sf"/>
</dbReference>
<reference evidence="9 10" key="1">
    <citation type="submission" date="2017-09" db="EMBL/GenBank/DDBJ databases">
        <title>Depth-based differentiation of microbial function through sediment-hosted aquifers and enrichment of novel symbionts in the deep terrestrial subsurface.</title>
        <authorList>
            <person name="Probst A.J."/>
            <person name="Ladd B."/>
            <person name="Jarett J.K."/>
            <person name="Geller-Mcgrath D.E."/>
            <person name="Sieber C.M."/>
            <person name="Emerson J.B."/>
            <person name="Anantharaman K."/>
            <person name="Thomas B.C."/>
            <person name="Malmstrom R."/>
            <person name="Stieglmeier M."/>
            <person name="Klingl A."/>
            <person name="Woyke T."/>
            <person name="Ryan C.M."/>
            <person name="Banfield J.F."/>
        </authorList>
    </citation>
    <scope>NUCLEOTIDE SEQUENCE [LARGE SCALE GENOMIC DNA]</scope>
    <source>
        <strain evidence="9">CG11_big_fil_rev_8_21_14_0_20_40_24</strain>
    </source>
</reference>
<evidence type="ECO:0000256" key="5">
    <source>
        <dbReference type="HAMAP-Rule" id="MF_01333"/>
    </source>
</evidence>
<keyword evidence="5" id="KW-0820">tRNA-binding</keyword>
<dbReference type="InterPro" id="IPR002132">
    <property type="entry name" value="Ribosomal_uL5"/>
</dbReference>
<dbReference type="GO" id="GO:0019843">
    <property type="term" value="F:rRNA binding"/>
    <property type="evidence" value="ECO:0007669"/>
    <property type="project" value="UniProtKB-UniRule"/>
</dbReference>
<keyword evidence="5" id="KW-0699">rRNA-binding</keyword>
<evidence type="ECO:0000256" key="3">
    <source>
        <dbReference type="ARBA" id="ARBA00023274"/>
    </source>
</evidence>
<evidence type="ECO:0000256" key="4">
    <source>
        <dbReference type="ARBA" id="ARBA00035245"/>
    </source>
</evidence>
<dbReference type="NCBIfam" id="NF000585">
    <property type="entry name" value="PRK00010.1"/>
    <property type="match status" value="1"/>
</dbReference>
<keyword evidence="3 5" id="KW-0687">Ribonucleoprotein</keyword>
<comment type="subunit">
    <text evidence="5">Part of the 50S ribosomal subunit; part of the 5S rRNA/L5/L18/L25 subcomplex. Contacts the 5S rRNA and the P site tRNA. Forms a bridge to the 30S subunit in the 70S ribosome.</text>
</comment>
<sequence length="184" mass="20731">MEPIQKKIKNTFEALKGKMGYKNPMQAPRITKVVVNVGTGSFKDPKKKELALDRLSKITGQKPSLRGAKQSVAAFKVRQGDPVGLQVTLRGKRMYDFLDKLINIALPRTKDFRGVSSKAIDEMGNYTLGIKEHTIFPETSDEELKDVFGLSVTIVSSSRNKEETRLFMNHLLFPFKKTEDKALN</sequence>
<dbReference type="InterPro" id="IPR031309">
    <property type="entry name" value="Ribosomal_uL5_C"/>
</dbReference>
<dbReference type="InterPro" id="IPR031310">
    <property type="entry name" value="Ribosomal_uL5_N"/>
</dbReference>
<evidence type="ECO:0000256" key="2">
    <source>
        <dbReference type="ARBA" id="ARBA00022980"/>
    </source>
</evidence>
<evidence type="ECO:0000256" key="1">
    <source>
        <dbReference type="ARBA" id="ARBA00008553"/>
    </source>
</evidence>
<proteinExistence type="inferred from homology"/>
<dbReference type="EMBL" id="PCVC01000066">
    <property type="protein sequence ID" value="PIQ66763.1"/>
    <property type="molecule type" value="Genomic_DNA"/>
</dbReference>
<comment type="function">
    <text evidence="5">This is 1 of the proteins that bind and probably mediate the attachment of the 5S RNA into the large ribosomal subunit, where it forms part of the central protuberance. In the 70S ribosome it contacts protein S13 of the 30S subunit (bridge B1b), connecting the 2 subunits; this bridge is implicated in subunit movement. Contacts the P site tRNA; the 5S rRNA and some of its associated proteins might help stabilize positioning of ribosome-bound tRNAs.</text>
</comment>
<keyword evidence="2 5" id="KW-0689">Ribosomal protein</keyword>
<accession>A0A2H0K863</accession>
<evidence type="ECO:0000313" key="10">
    <source>
        <dbReference type="Proteomes" id="UP000229834"/>
    </source>
</evidence>
<dbReference type="PIRSF" id="PIRSF002161">
    <property type="entry name" value="Ribosomal_L5"/>
    <property type="match status" value="1"/>
</dbReference>
<dbReference type="GO" id="GO:0006412">
    <property type="term" value="P:translation"/>
    <property type="evidence" value="ECO:0007669"/>
    <property type="project" value="UniProtKB-UniRule"/>
</dbReference>
<dbReference type="GO" id="GO:0000049">
    <property type="term" value="F:tRNA binding"/>
    <property type="evidence" value="ECO:0007669"/>
    <property type="project" value="UniProtKB-UniRule"/>
</dbReference>
<dbReference type="Pfam" id="PF00281">
    <property type="entry name" value="Ribosomal_L5"/>
    <property type="match status" value="1"/>
</dbReference>